<gene>
    <name evidence="6" type="primary">ERBIN</name>
</gene>
<dbReference type="InterPro" id="IPR050614">
    <property type="entry name" value="Synaptic_Scaffolding_LAP-MAGUK"/>
</dbReference>
<dbReference type="PROSITE" id="PS51450">
    <property type="entry name" value="LRR"/>
    <property type="match status" value="2"/>
</dbReference>
<evidence type="ECO:0000256" key="4">
    <source>
        <dbReference type="SAM" id="MobiDB-lite"/>
    </source>
</evidence>
<sequence length="1354" mass="152049">MTTKRNLFVRLVPCRCLRGEEEPITTLDYSHCSLEQVPKEIFTFEKTLEELYLDANQIEELPKQLFNCQSLHKLSLPDNDLTTLPASIANLINLRELDVSKNGIQEFPENIKNCKVLTVVEASVNPISKLPDGFSQLLNLTQLYLNDAFLEFLPANFGRLTKLQILELRENQLKMLPKTMNRLTQLERLDLGSNEFTEVPEVLEQLNGLKEFWMDGNRLTFIPGLIGSLKQLTYLDVSKNNIEVVEEGISGCESLEDLLLSSNSLQQLPESIGSLKKLTTLKVDENQLMYLPDSIGGLVSIEELDCSFNEIEALPSSIGQLSNIRTFAADHNYLQQLPQEIGSWKHVTVLFLHSNKLETLPEEMGDMQKLKVINLSDNRMKNLPFSFTKLQQLTAMWLSDNQSKPLIPLQKETDPETQKMVLTNYMFPQQPRTEDVMFISDNESFNPSLWEEQRKQRAQVAFECDEDKDEREAPPREGNLKRYPTPYPDELKNMVKTVQTIVHRLKEEEMTEGSGKDSQPHDDQQSAIRDIGVKTSETTPIKSKAEDREKYIMGNCVQKVSEPSEGENDAGSPQMIPQSKTSENTKKIVNQEDLLEESEELSSDEEMKMAEMRPPLIETSINQPKVVALSNNKKDDKDTDSLSDEATTHNSNQNNSNCSSPSRMSDSVSLNTDSSQDISLCSPLKETHIAVISKIRQEDENFNNLLQNGSDLSNSTEEKCKVNEKKIFNLTEYDLNIEERLALLEKDIDLKTTTEESQKLDQINRNLNKLTINNTFQSETVERSKITQELGSGKSLLINNTIEETEHLENGNKYPNLDSVNKINGHSVDLAKSPQRTEQLKEPALDSEPCVNICVSKSTEDLSPQRSGPVGAVIKSHSITNMEAGGVKIYEILNDNGPQQPSSAVKTISSGIDGKNIVRSKSATLLYDQPLQVFAGSSSSSDLMSCTKAIYKFDSNHNPEDVNIGRSSGTSGTQFVPQMYGPPQYNIQYSNSAAVKDTLWPPKQNAQVDQGSLPPPRLLRSESTENPNYAKHSANMNFSNHNNVRANAYNLHQRMGPARHMEMWAVQPNDRLVPGTGRNTLQRQSSISSTASVNLGDPGPTRRPQISEGDYLTYRELHSVGRAPLMMSGSQRPLSARAYSIDGPNVPRPQSARPSVNEIPERTMSISDFNYSRTSPSKRPNPRVSSEHSLLEPPGKSKVPHDWREQVLRHIEAKKLEKMPLSNGQMCQPPRPQANYSQVHHPPPQASVARHPSREQLIDYLMLKVAHQPPYIQSQCSPRQVHELAKQEIRVRVEKDPELGFSISGGVGGRGNPFKPDDDANGYSFINIDHGQAVSLLKTFQNTVELIIVREVSS</sequence>
<evidence type="ECO:0000256" key="2">
    <source>
        <dbReference type="ARBA" id="ARBA00022614"/>
    </source>
</evidence>
<feature type="compositionally biased region" description="Acidic residues" evidence="4">
    <location>
        <begin position="593"/>
        <end position="604"/>
    </location>
</feature>
<feature type="compositionally biased region" description="Polar residues" evidence="4">
    <location>
        <begin position="663"/>
        <end position="677"/>
    </location>
</feature>
<evidence type="ECO:0000259" key="5">
    <source>
        <dbReference type="Pfam" id="PF23598"/>
    </source>
</evidence>
<feature type="compositionally biased region" description="Low complexity" evidence="4">
    <location>
        <begin position="650"/>
        <end position="662"/>
    </location>
</feature>
<feature type="compositionally biased region" description="Basic and acidic residues" evidence="4">
    <location>
        <begin position="507"/>
        <end position="524"/>
    </location>
</feature>
<evidence type="ECO:0000313" key="6">
    <source>
        <dbReference type="Ensembl" id="ENSSHAP00000039771.1"/>
    </source>
</evidence>
<feature type="region of interest" description="Disordered" evidence="4">
    <location>
        <begin position="1074"/>
        <end position="1110"/>
    </location>
</feature>
<dbReference type="SMART" id="SM00369">
    <property type="entry name" value="LRR_TYP"/>
    <property type="match status" value="12"/>
</dbReference>
<evidence type="ECO:0000256" key="3">
    <source>
        <dbReference type="ARBA" id="ARBA00022737"/>
    </source>
</evidence>
<accession>A0A7N4PNN5</accession>
<feature type="compositionally biased region" description="Polar residues" evidence="4">
    <location>
        <begin position="1077"/>
        <end position="1093"/>
    </location>
</feature>
<reference evidence="6" key="3">
    <citation type="submission" date="2025-09" db="UniProtKB">
        <authorList>
            <consortium name="Ensembl"/>
        </authorList>
    </citation>
    <scope>IDENTIFICATION</scope>
</reference>
<dbReference type="InterPro" id="IPR055414">
    <property type="entry name" value="LRR_R13L4/SHOC2-like"/>
</dbReference>
<feature type="compositionally biased region" description="Polar residues" evidence="4">
    <location>
        <begin position="1164"/>
        <end position="1184"/>
    </location>
</feature>
<name>A0A7N4PNN5_SARHA</name>
<dbReference type="InterPro" id="IPR003591">
    <property type="entry name" value="Leu-rich_rpt_typical-subtyp"/>
</dbReference>
<proteinExistence type="inferred from homology"/>
<evidence type="ECO:0000313" key="7">
    <source>
        <dbReference type="Proteomes" id="UP000007648"/>
    </source>
</evidence>
<reference evidence="6" key="2">
    <citation type="submission" date="2025-08" db="UniProtKB">
        <authorList>
            <consortium name="Ensembl"/>
        </authorList>
    </citation>
    <scope>IDENTIFICATION</scope>
</reference>
<dbReference type="Pfam" id="PF13855">
    <property type="entry name" value="LRR_8"/>
    <property type="match status" value="3"/>
</dbReference>
<protein>
    <submittedName>
        <fullName evidence="6">Erbb2 interacting protein</fullName>
    </submittedName>
</protein>
<dbReference type="PANTHER" id="PTHR23119:SF46">
    <property type="entry name" value="ERBB2 INTERACTING PROTEIN"/>
    <property type="match status" value="1"/>
</dbReference>
<dbReference type="FunFam" id="3.80.10.10:FF:000013">
    <property type="entry name" value="Erbin isoform 7"/>
    <property type="match status" value="1"/>
</dbReference>
<dbReference type="InterPro" id="IPR036034">
    <property type="entry name" value="PDZ_sf"/>
</dbReference>
<dbReference type="GO" id="GO:0016323">
    <property type="term" value="C:basolateral plasma membrane"/>
    <property type="evidence" value="ECO:0007669"/>
    <property type="project" value="TreeGrafter"/>
</dbReference>
<dbReference type="GO" id="GO:0019901">
    <property type="term" value="F:protein kinase binding"/>
    <property type="evidence" value="ECO:0007669"/>
    <property type="project" value="TreeGrafter"/>
</dbReference>
<comment type="similarity">
    <text evidence="1">Belongs to the LAP (LRR and PDZ) protein family.</text>
</comment>
<dbReference type="GO" id="GO:0098968">
    <property type="term" value="P:neurotransmitter receptor transport postsynaptic membrane to endosome"/>
    <property type="evidence" value="ECO:0007669"/>
    <property type="project" value="TreeGrafter"/>
</dbReference>
<dbReference type="Proteomes" id="UP000007648">
    <property type="component" value="Unassembled WGS sequence"/>
</dbReference>
<feature type="domain" description="Disease resistance R13L4/SHOC-2-like LRR" evidence="5">
    <location>
        <begin position="226"/>
        <end position="328"/>
    </location>
</feature>
<dbReference type="SUPFAM" id="SSF52058">
    <property type="entry name" value="L domain-like"/>
    <property type="match status" value="2"/>
</dbReference>
<dbReference type="FunFam" id="3.80.10.10:FF:000020">
    <property type="entry name" value="Erbin isoform 7"/>
    <property type="match status" value="1"/>
</dbReference>
<feature type="region of interest" description="Disordered" evidence="4">
    <location>
        <begin position="507"/>
        <end position="545"/>
    </location>
</feature>
<dbReference type="PANTHER" id="PTHR23119">
    <property type="entry name" value="DISCS LARGE"/>
    <property type="match status" value="1"/>
</dbReference>
<feature type="region of interest" description="Disordered" evidence="4">
    <location>
        <begin position="462"/>
        <end position="489"/>
    </location>
</feature>
<feature type="region of interest" description="Disordered" evidence="4">
    <location>
        <begin position="630"/>
        <end position="677"/>
    </location>
</feature>
<dbReference type="GO" id="GO:0045197">
    <property type="term" value="P:establishment or maintenance of epithelial cell apical/basal polarity"/>
    <property type="evidence" value="ECO:0007669"/>
    <property type="project" value="TreeGrafter"/>
</dbReference>
<feature type="region of interest" description="Disordered" evidence="4">
    <location>
        <begin position="1137"/>
        <end position="1199"/>
    </location>
</feature>
<dbReference type="SMART" id="SM00365">
    <property type="entry name" value="LRR_SD22"/>
    <property type="match status" value="7"/>
</dbReference>
<dbReference type="GO" id="GO:0098887">
    <property type="term" value="P:neurotransmitter receptor transport, endosome to postsynaptic membrane"/>
    <property type="evidence" value="ECO:0007669"/>
    <property type="project" value="TreeGrafter"/>
</dbReference>
<dbReference type="GO" id="GO:0045211">
    <property type="term" value="C:postsynaptic membrane"/>
    <property type="evidence" value="ECO:0007669"/>
    <property type="project" value="TreeGrafter"/>
</dbReference>
<dbReference type="InterPro" id="IPR001611">
    <property type="entry name" value="Leu-rich_rpt"/>
</dbReference>
<feature type="region of interest" description="Disordered" evidence="4">
    <location>
        <begin position="1004"/>
        <end position="1037"/>
    </location>
</feature>
<dbReference type="SMART" id="SM00364">
    <property type="entry name" value="LRR_BAC"/>
    <property type="match status" value="10"/>
</dbReference>
<keyword evidence="7" id="KW-1185">Reference proteome</keyword>
<dbReference type="Pfam" id="PF23598">
    <property type="entry name" value="LRR_14"/>
    <property type="match status" value="1"/>
</dbReference>
<dbReference type="FunFam" id="3.80.10.10:FF:000022">
    <property type="entry name" value="Erbin isoform 7"/>
    <property type="match status" value="1"/>
</dbReference>
<organism evidence="6 7">
    <name type="scientific">Sarcophilus harrisii</name>
    <name type="common">Tasmanian devil</name>
    <name type="synonym">Sarcophilus laniarius</name>
    <dbReference type="NCBI Taxonomy" id="9305"/>
    <lineage>
        <taxon>Eukaryota</taxon>
        <taxon>Metazoa</taxon>
        <taxon>Chordata</taxon>
        <taxon>Craniata</taxon>
        <taxon>Vertebrata</taxon>
        <taxon>Euteleostomi</taxon>
        <taxon>Mammalia</taxon>
        <taxon>Metatheria</taxon>
        <taxon>Dasyuromorphia</taxon>
        <taxon>Dasyuridae</taxon>
        <taxon>Sarcophilus</taxon>
    </lineage>
</organism>
<dbReference type="GO" id="GO:0098609">
    <property type="term" value="P:cell-cell adhesion"/>
    <property type="evidence" value="ECO:0007669"/>
    <property type="project" value="TreeGrafter"/>
</dbReference>
<feature type="compositionally biased region" description="Basic and acidic residues" evidence="4">
    <location>
        <begin position="470"/>
        <end position="480"/>
    </location>
</feature>
<dbReference type="GO" id="GO:0043113">
    <property type="term" value="P:receptor clustering"/>
    <property type="evidence" value="ECO:0007669"/>
    <property type="project" value="TreeGrafter"/>
</dbReference>
<dbReference type="GO" id="GO:0014069">
    <property type="term" value="C:postsynaptic density"/>
    <property type="evidence" value="ECO:0007669"/>
    <property type="project" value="TreeGrafter"/>
</dbReference>
<evidence type="ECO:0000256" key="1">
    <source>
        <dbReference type="ARBA" id="ARBA00007772"/>
    </source>
</evidence>
<dbReference type="GeneTree" id="ENSGT00940000159526"/>
<reference evidence="6 7" key="1">
    <citation type="journal article" date="2011" name="Proc. Natl. Acad. Sci. U.S.A.">
        <title>Genetic diversity and population structure of the endangered marsupial Sarcophilus harrisii (Tasmanian devil).</title>
        <authorList>
            <person name="Miller W."/>
            <person name="Hayes V.M."/>
            <person name="Ratan A."/>
            <person name="Petersen D.C."/>
            <person name="Wittekindt N.E."/>
            <person name="Miller J."/>
            <person name="Walenz B."/>
            <person name="Knight J."/>
            <person name="Qi J."/>
            <person name="Zhao F."/>
            <person name="Wang Q."/>
            <person name="Bedoya-Reina O.C."/>
            <person name="Katiyar N."/>
            <person name="Tomsho L.P."/>
            <person name="Kasson L.M."/>
            <person name="Hardie R.A."/>
            <person name="Woodbridge P."/>
            <person name="Tindall E.A."/>
            <person name="Bertelsen M.F."/>
            <person name="Dixon D."/>
            <person name="Pyecroft S."/>
            <person name="Helgen K.M."/>
            <person name="Lesk A.M."/>
            <person name="Pringle T.H."/>
            <person name="Patterson N."/>
            <person name="Zhang Y."/>
            <person name="Kreiss A."/>
            <person name="Woods G.M."/>
            <person name="Jones M.E."/>
            <person name="Schuster S.C."/>
        </authorList>
    </citation>
    <scope>NUCLEOTIDE SEQUENCE [LARGE SCALE GENOMIC DNA]</scope>
</reference>
<dbReference type="Gene3D" id="3.80.10.10">
    <property type="entry name" value="Ribonuclease Inhibitor"/>
    <property type="match status" value="3"/>
</dbReference>
<dbReference type="GO" id="GO:0005912">
    <property type="term" value="C:adherens junction"/>
    <property type="evidence" value="ECO:0007669"/>
    <property type="project" value="TreeGrafter"/>
</dbReference>
<dbReference type="InterPro" id="IPR032675">
    <property type="entry name" value="LRR_dom_sf"/>
</dbReference>
<keyword evidence="2" id="KW-0433">Leucine-rich repeat</keyword>
<dbReference type="SUPFAM" id="SSF50156">
    <property type="entry name" value="PDZ domain-like"/>
    <property type="match status" value="1"/>
</dbReference>
<feature type="region of interest" description="Disordered" evidence="4">
    <location>
        <begin position="561"/>
        <end position="607"/>
    </location>
</feature>
<dbReference type="Ensembl" id="ENSSHAT00000027475.1">
    <property type="protein sequence ID" value="ENSSHAP00000039771.1"/>
    <property type="gene ID" value="ENSSHAG00000029582.1"/>
</dbReference>
<keyword evidence="3" id="KW-0677">Repeat</keyword>